<dbReference type="OrthoDB" id="45790at2157"/>
<keyword evidence="9" id="KW-1185">Reference proteome</keyword>
<dbReference type="RefSeq" id="WP_063720292.1">
    <property type="nucleotide sequence ID" value="NZ_LT985084.1"/>
</dbReference>
<evidence type="ECO:0000256" key="5">
    <source>
        <dbReference type="ARBA" id="ARBA00047942"/>
    </source>
</evidence>
<dbReference type="PATRIC" id="fig|66851.6.peg.971"/>
<keyword evidence="6" id="KW-0175">Coiled coil</keyword>
<reference evidence="9" key="1">
    <citation type="journal article" date="2016" name="Genome Announc.">
        <title>Draft Genome Sequences of Methanobrevibacter curvatus DSM11111, Methanobrevibacter cuticularis DSM11139, Methanobrevibacter filiformis DSM11501, and Methanobrevibacter oralis DSM7256.</title>
        <authorList>
            <person name="Poehlein A."/>
            <person name="Seedorf H."/>
        </authorList>
    </citation>
    <scope>NUCLEOTIDE SEQUENCE [LARGE SCALE GENOMIC DNA]</scope>
    <source>
        <strain evidence="9">DSM 7256 / JCM 30027 / ZR</strain>
    </source>
</reference>
<dbReference type="Gene3D" id="3.40.50.150">
    <property type="entry name" value="Vaccinia Virus protein VP39"/>
    <property type="match status" value="1"/>
</dbReference>
<organism evidence="8 9">
    <name type="scientific">Methanobrevibacter oralis</name>
    <dbReference type="NCBI Taxonomy" id="66851"/>
    <lineage>
        <taxon>Archaea</taxon>
        <taxon>Methanobacteriati</taxon>
        <taxon>Methanobacteriota</taxon>
        <taxon>Methanomada group</taxon>
        <taxon>Methanobacteria</taxon>
        <taxon>Methanobacteriales</taxon>
        <taxon>Methanobacteriaceae</taxon>
        <taxon>Methanobrevibacter</taxon>
    </lineage>
</organism>
<accession>A0A162FP38</accession>
<dbReference type="InterPro" id="IPR002052">
    <property type="entry name" value="DNA_methylase_N6_adenine_CS"/>
</dbReference>
<evidence type="ECO:0000256" key="4">
    <source>
        <dbReference type="ARBA" id="ARBA00022691"/>
    </source>
</evidence>
<evidence type="ECO:0000256" key="2">
    <source>
        <dbReference type="ARBA" id="ARBA00022603"/>
    </source>
</evidence>
<keyword evidence="2 8" id="KW-0489">Methyltransferase</keyword>
<evidence type="ECO:0000259" key="7">
    <source>
        <dbReference type="Pfam" id="PF07669"/>
    </source>
</evidence>
<keyword evidence="4" id="KW-0949">S-adenosyl-L-methionine</keyword>
<evidence type="ECO:0000256" key="1">
    <source>
        <dbReference type="ARBA" id="ARBA00011900"/>
    </source>
</evidence>
<name>A0A162FP38_METOA</name>
<dbReference type="NCBIfam" id="NF033452">
    <property type="entry name" value="BREX_1_MTaseX"/>
    <property type="match status" value="1"/>
</dbReference>
<comment type="catalytic activity">
    <reaction evidence="5">
        <text>a 2'-deoxyadenosine in DNA + S-adenosyl-L-methionine = an N(6)-methyl-2'-deoxyadenosine in DNA + S-adenosyl-L-homocysteine + H(+)</text>
        <dbReference type="Rhea" id="RHEA:15197"/>
        <dbReference type="Rhea" id="RHEA-COMP:12418"/>
        <dbReference type="Rhea" id="RHEA-COMP:12419"/>
        <dbReference type="ChEBI" id="CHEBI:15378"/>
        <dbReference type="ChEBI" id="CHEBI:57856"/>
        <dbReference type="ChEBI" id="CHEBI:59789"/>
        <dbReference type="ChEBI" id="CHEBI:90615"/>
        <dbReference type="ChEBI" id="CHEBI:90616"/>
        <dbReference type="EC" id="2.1.1.72"/>
    </reaction>
</comment>
<dbReference type="InterPro" id="IPR011639">
    <property type="entry name" value="MethylTrfase_TaqI-like_dom"/>
</dbReference>
<dbReference type="Proteomes" id="UP000077428">
    <property type="component" value="Unassembled WGS sequence"/>
</dbReference>
<dbReference type="REBASE" id="159266">
    <property type="entry name" value="Mor7256ORF8810P"/>
</dbReference>
<dbReference type="InterPro" id="IPR029063">
    <property type="entry name" value="SAM-dependent_MTases_sf"/>
</dbReference>
<dbReference type="PANTHER" id="PTHR33841">
    <property type="entry name" value="DNA METHYLTRANSFERASE YEEA-RELATED"/>
    <property type="match status" value="1"/>
</dbReference>
<evidence type="ECO:0000313" key="8">
    <source>
        <dbReference type="EMBL" id="KZX12980.1"/>
    </source>
</evidence>
<evidence type="ECO:0000313" key="9">
    <source>
        <dbReference type="Proteomes" id="UP000077428"/>
    </source>
</evidence>
<dbReference type="PROSITE" id="PS00092">
    <property type="entry name" value="N6_MTASE"/>
    <property type="match status" value="1"/>
</dbReference>
<dbReference type="Pfam" id="PF07669">
    <property type="entry name" value="Eco57I"/>
    <property type="match status" value="1"/>
</dbReference>
<dbReference type="EMBL" id="LWMU01000059">
    <property type="protein sequence ID" value="KZX12980.1"/>
    <property type="molecule type" value="Genomic_DNA"/>
</dbReference>
<evidence type="ECO:0000256" key="6">
    <source>
        <dbReference type="SAM" id="Coils"/>
    </source>
</evidence>
<dbReference type="InterPro" id="IPR050953">
    <property type="entry name" value="N4_N6_ade-DNA_methylase"/>
</dbReference>
<gene>
    <name evidence="8" type="ORF">MBORA_08810</name>
</gene>
<dbReference type="GO" id="GO:0032259">
    <property type="term" value="P:methylation"/>
    <property type="evidence" value="ECO:0007669"/>
    <property type="project" value="UniProtKB-KW"/>
</dbReference>
<proteinExistence type="predicted"/>
<dbReference type="AlphaFoldDB" id="A0A162FP38"/>
<dbReference type="InterPro" id="IPR047939">
    <property type="entry name" value="BREX_1_PglX"/>
</dbReference>
<dbReference type="SUPFAM" id="SSF53335">
    <property type="entry name" value="S-adenosyl-L-methionine-dependent methyltransferases"/>
    <property type="match status" value="1"/>
</dbReference>
<dbReference type="EC" id="2.1.1.72" evidence="1"/>
<dbReference type="GO" id="GO:0009007">
    <property type="term" value="F:site-specific DNA-methyltransferase (adenine-specific) activity"/>
    <property type="evidence" value="ECO:0007669"/>
    <property type="project" value="UniProtKB-EC"/>
</dbReference>
<keyword evidence="3" id="KW-0808">Transferase</keyword>
<sequence>MENDLKYLYNSFKDAKEFGSILEIKSLDFNKIIKLLNDLKLNNTLTKFRYQNEINLLTTIANQAKIISKKYDVVVTNPPYMGNNGMNPNLKEHIKSNFPLAKTDLFAVFLEKGLNMVKNHGFNCMVTMQSWMFLSSFEKFRKKLIETTTISNLLHMDNMVMRIAFGTSATVFRKTTLMNYNSTFYHIKLSDIKNDIVAPSFFNDGNKHVINQGDFDKIPGNPIAYWITDNIVSAFSDNYLLKDVSILKSGRSTNGENDRLFKFWFEVDFNEITFDALNLNQVKSQYVPLNKGGSYRKWYGNKDYVSLKEFAVDSDFEFKESVTWSDINSSNFSVRFHESGLISNNVGKRAYFKDKNDLLYILGYLNTNFCQFLLNLIIPTIHFDIGYVGKIPIKYHDKSYVVNLVKNNITLSRNDWNEYELSWNFKKHPFLNFDSTSLVDIFNQWIEYKQNQFNSLKSNEIKLNKFFNSIFNVNDVVGWDIDDKKVSITNSDYNLDIQSFISFAVGCMFGRYSLDSEGLQYAGGEFDLTKYNTFVPDDDNIIPVLDSEYFEDDIVGRFVEFIKTCFGKEDLEENLDFIANALAKNKKSSREKIREYLLKNFFNAHNKTYKKCPIYWQFSSGKENGFNCLVYMHRYEPNLIARIRTNYLHKTQKAIEQAIVNCDNIINHSSSNSEIRKATKEKSKLQKQLKETQEYDEALAHIANQNIEIDLDDGVKVNYAKFQDVEVSKECKKSKKINLLKKL</sequence>
<evidence type="ECO:0000256" key="3">
    <source>
        <dbReference type="ARBA" id="ARBA00022679"/>
    </source>
</evidence>
<dbReference type="GO" id="GO:0006304">
    <property type="term" value="P:DNA modification"/>
    <property type="evidence" value="ECO:0007669"/>
    <property type="project" value="InterPro"/>
</dbReference>
<feature type="domain" description="Type II methyltransferase M.TaqI-like" evidence="7">
    <location>
        <begin position="24"/>
        <end position="156"/>
    </location>
</feature>
<feature type="coiled-coil region" evidence="6">
    <location>
        <begin position="668"/>
        <end position="695"/>
    </location>
</feature>
<comment type="caution">
    <text evidence="8">The sequence shown here is derived from an EMBL/GenBank/DDBJ whole genome shotgun (WGS) entry which is preliminary data.</text>
</comment>
<protein>
    <recommendedName>
        <fullName evidence="1">site-specific DNA-methyltransferase (adenine-specific)</fullName>
        <ecNumber evidence="1">2.1.1.72</ecNumber>
    </recommendedName>
</protein>
<dbReference type="GO" id="GO:0003676">
    <property type="term" value="F:nucleic acid binding"/>
    <property type="evidence" value="ECO:0007669"/>
    <property type="project" value="InterPro"/>
</dbReference>
<dbReference type="STRING" id="66851.MBORA_08810"/>
<dbReference type="PANTHER" id="PTHR33841:SF1">
    <property type="entry name" value="DNA METHYLTRANSFERASE A"/>
    <property type="match status" value="1"/>
</dbReference>